<keyword evidence="3" id="KW-1185">Reference proteome</keyword>
<dbReference type="SUPFAM" id="SSF51735">
    <property type="entry name" value="NAD(P)-binding Rossmann-fold domains"/>
    <property type="match status" value="1"/>
</dbReference>
<dbReference type="CDD" id="cd05256">
    <property type="entry name" value="UDP_AE_SDR_e"/>
    <property type="match status" value="1"/>
</dbReference>
<evidence type="ECO:0000313" key="3">
    <source>
        <dbReference type="Proteomes" id="UP000321595"/>
    </source>
</evidence>
<dbReference type="InterPro" id="IPR001509">
    <property type="entry name" value="Epimerase_deHydtase"/>
</dbReference>
<evidence type="ECO:0000313" key="2">
    <source>
        <dbReference type="EMBL" id="QED27925.1"/>
    </source>
</evidence>
<dbReference type="PANTHER" id="PTHR43245:SF13">
    <property type="entry name" value="UDP-D-APIOSE_UDP-D-XYLOSE SYNTHASE 2"/>
    <property type="match status" value="1"/>
</dbReference>
<dbReference type="AlphaFoldDB" id="A0A5B8XQW0"/>
<feature type="domain" description="NAD-dependent epimerase/dehydratase" evidence="1">
    <location>
        <begin position="12"/>
        <end position="248"/>
    </location>
</feature>
<accession>A0A5B8XQW0</accession>
<proteinExistence type="predicted"/>
<reference evidence="2 3" key="1">
    <citation type="submission" date="2019-08" db="EMBL/GenBank/DDBJ databases">
        <authorList>
            <person name="Liang Q."/>
        </authorList>
    </citation>
    <scope>NUCLEOTIDE SEQUENCE [LARGE SCALE GENOMIC DNA]</scope>
    <source>
        <strain evidence="2 3">V1718</strain>
    </source>
</reference>
<dbReference type="EMBL" id="CP042467">
    <property type="protein sequence ID" value="QED27925.1"/>
    <property type="molecule type" value="Genomic_DNA"/>
</dbReference>
<organism evidence="2 3">
    <name type="scientific">Microvenator marinus</name>
    <dbReference type="NCBI Taxonomy" id="2600177"/>
    <lineage>
        <taxon>Bacteria</taxon>
        <taxon>Deltaproteobacteria</taxon>
        <taxon>Bradymonadales</taxon>
        <taxon>Microvenatoraceae</taxon>
        <taxon>Microvenator</taxon>
    </lineage>
</organism>
<dbReference type="OrthoDB" id="9802815at2"/>
<dbReference type="Pfam" id="PF01370">
    <property type="entry name" value="Epimerase"/>
    <property type="match status" value="1"/>
</dbReference>
<dbReference type="InterPro" id="IPR050177">
    <property type="entry name" value="Lipid_A_modif_metabolic_enz"/>
</dbReference>
<gene>
    <name evidence="2" type="ORF">FRD01_11895</name>
</gene>
<protein>
    <submittedName>
        <fullName evidence="2">SDR family oxidoreductase</fullName>
    </submittedName>
</protein>
<dbReference type="Gene3D" id="3.40.50.720">
    <property type="entry name" value="NAD(P)-binding Rossmann-like Domain"/>
    <property type="match status" value="1"/>
</dbReference>
<evidence type="ECO:0000259" key="1">
    <source>
        <dbReference type="Pfam" id="PF01370"/>
    </source>
</evidence>
<dbReference type="Proteomes" id="UP000321595">
    <property type="component" value="Chromosome"/>
</dbReference>
<dbReference type="PANTHER" id="PTHR43245">
    <property type="entry name" value="BIFUNCTIONAL POLYMYXIN RESISTANCE PROTEIN ARNA"/>
    <property type="match status" value="1"/>
</dbReference>
<dbReference type="PRINTS" id="PR01713">
    <property type="entry name" value="NUCEPIMERASE"/>
</dbReference>
<sequence length="316" mass="34360">MRRRPRRNMRYLVTGAAGFIGSHIVETLIKAGHEVRGLDNLSTGHRHNIEPFLKDFEFIEADIRDAKACHAACAGVDHVIHQAALGSVPRSIEDPITSHEVNTTGTLNMLIAARDAGASSFVFAASSSTYGDTPVLPKHEDMTPNPMSPYAVTKTTCEQYLKVFSDLYGLNTVGLRYFNIFGPRQDPNGPYAAVIPKFIQILKDGGVPTVNGDGGQTRDFTYVANAVQANLNACTHAERASGQIMNIACGERISLNDLYTIIAEELGVTQSPNYGPPRAGDVRDSLADISKAKRLIEYDPSIDYREGLRLTVASHG</sequence>
<dbReference type="InterPro" id="IPR036291">
    <property type="entry name" value="NAD(P)-bd_dom_sf"/>
</dbReference>
<name>A0A5B8XQW0_9DELT</name>
<dbReference type="KEGG" id="bbae:FRD01_11895"/>
<dbReference type="Gene3D" id="3.90.25.10">
    <property type="entry name" value="UDP-galactose 4-epimerase, domain 1"/>
    <property type="match status" value="1"/>
</dbReference>